<protein>
    <submittedName>
        <fullName evidence="1">Uncharacterized protein</fullName>
    </submittedName>
</protein>
<proteinExistence type="predicted"/>
<comment type="caution">
    <text evidence="1">The sequence shown here is derived from an EMBL/GenBank/DDBJ whole genome shotgun (WGS) entry which is preliminary data.</text>
</comment>
<evidence type="ECO:0000313" key="2">
    <source>
        <dbReference type="Proteomes" id="UP000244956"/>
    </source>
</evidence>
<evidence type="ECO:0000313" key="1">
    <source>
        <dbReference type="EMBL" id="PWD97542.1"/>
    </source>
</evidence>
<dbReference type="Proteomes" id="UP000244956">
    <property type="component" value="Unassembled WGS sequence"/>
</dbReference>
<dbReference type="EMBL" id="QEWP01000034">
    <property type="protein sequence ID" value="PWD97542.1"/>
    <property type="molecule type" value="Genomic_DNA"/>
</dbReference>
<dbReference type="AlphaFoldDB" id="A0A2U2B3A6"/>
<accession>A0A2U2B3A6</accession>
<reference evidence="1 2" key="1">
    <citation type="submission" date="2018-05" db="EMBL/GenBank/DDBJ databases">
        <title>Marinilabilia rubrum sp. nov., isolated from saltern sediment.</title>
        <authorList>
            <person name="Zhang R."/>
        </authorList>
    </citation>
    <scope>NUCLEOTIDE SEQUENCE [LARGE SCALE GENOMIC DNA]</scope>
    <source>
        <strain evidence="1 2">WTE16</strain>
    </source>
</reference>
<keyword evidence="2" id="KW-1185">Reference proteome</keyword>
<sequence length="60" mass="6650">MNLQGCESVSFRSLNGRNMFNNKFFVIKAAEQSVISAVKTRRIANPPEGKIKKHGPKCNG</sequence>
<organism evidence="1 2">
    <name type="scientific">Marinilabilia rubra</name>
    <dbReference type="NCBI Taxonomy" id="2162893"/>
    <lineage>
        <taxon>Bacteria</taxon>
        <taxon>Pseudomonadati</taxon>
        <taxon>Bacteroidota</taxon>
        <taxon>Bacteroidia</taxon>
        <taxon>Marinilabiliales</taxon>
        <taxon>Marinilabiliaceae</taxon>
        <taxon>Marinilabilia</taxon>
    </lineage>
</organism>
<name>A0A2U2B3A6_9BACT</name>
<gene>
    <name evidence="1" type="ORF">DDZ16_20215</name>
</gene>